<proteinExistence type="predicted"/>
<dbReference type="Proteomes" id="UP000027135">
    <property type="component" value="Unassembled WGS sequence"/>
</dbReference>
<dbReference type="AlphaFoldDB" id="A0A067QIS9"/>
<accession>A0A067QIS9</accession>
<sequence length="116" mass="12123">MLGCGLVRASHNAPRATADKRRANDLDTSDSGCSVERATWRPAPGLIFGAGSPHLTAQSKSLFAQGHVDKLTASTGDHVDASGRQLNHAEVIAACTVVVAGRPVKWAAAEVDSSYR</sequence>
<dbReference type="EMBL" id="KK853479">
    <property type="protein sequence ID" value="KDR07302.1"/>
    <property type="molecule type" value="Genomic_DNA"/>
</dbReference>
<evidence type="ECO:0000256" key="1">
    <source>
        <dbReference type="SAM" id="MobiDB-lite"/>
    </source>
</evidence>
<feature type="region of interest" description="Disordered" evidence="1">
    <location>
        <begin position="9"/>
        <end position="36"/>
    </location>
</feature>
<reference evidence="2 3" key="1">
    <citation type="journal article" date="2014" name="Nat. Commun.">
        <title>Molecular traces of alternative social organization in a termite genome.</title>
        <authorList>
            <person name="Terrapon N."/>
            <person name="Li C."/>
            <person name="Robertson H.M."/>
            <person name="Ji L."/>
            <person name="Meng X."/>
            <person name="Booth W."/>
            <person name="Chen Z."/>
            <person name="Childers C.P."/>
            <person name="Glastad K.M."/>
            <person name="Gokhale K."/>
            <person name="Gowin J."/>
            <person name="Gronenberg W."/>
            <person name="Hermansen R.A."/>
            <person name="Hu H."/>
            <person name="Hunt B.G."/>
            <person name="Huylmans A.K."/>
            <person name="Khalil S.M."/>
            <person name="Mitchell R.D."/>
            <person name="Munoz-Torres M.C."/>
            <person name="Mustard J.A."/>
            <person name="Pan H."/>
            <person name="Reese J.T."/>
            <person name="Scharf M.E."/>
            <person name="Sun F."/>
            <person name="Vogel H."/>
            <person name="Xiao J."/>
            <person name="Yang W."/>
            <person name="Yang Z."/>
            <person name="Yang Z."/>
            <person name="Zhou J."/>
            <person name="Zhu J."/>
            <person name="Brent C.S."/>
            <person name="Elsik C.G."/>
            <person name="Goodisman M.A."/>
            <person name="Liberles D.A."/>
            <person name="Roe R.M."/>
            <person name="Vargo E.L."/>
            <person name="Vilcinskas A."/>
            <person name="Wang J."/>
            <person name="Bornberg-Bauer E."/>
            <person name="Korb J."/>
            <person name="Zhang G."/>
            <person name="Liebig J."/>
        </authorList>
    </citation>
    <scope>NUCLEOTIDE SEQUENCE [LARGE SCALE GENOMIC DNA]</scope>
    <source>
        <tissue evidence="2">Whole organism</tissue>
    </source>
</reference>
<evidence type="ECO:0000313" key="2">
    <source>
        <dbReference type="EMBL" id="KDR07302.1"/>
    </source>
</evidence>
<protein>
    <submittedName>
        <fullName evidence="2">Uncharacterized protein</fullName>
    </submittedName>
</protein>
<keyword evidence="3" id="KW-1185">Reference proteome</keyword>
<evidence type="ECO:0000313" key="3">
    <source>
        <dbReference type="Proteomes" id="UP000027135"/>
    </source>
</evidence>
<organism evidence="2 3">
    <name type="scientific">Zootermopsis nevadensis</name>
    <name type="common">Dampwood termite</name>
    <dbReference type="NCBI Taxonomy" id="136037"/>
    <lineage>
        <taxon>Eukaryota</taxon>
        <taxon>Metazoa</taxon>
        <taxon>Ecdysozoa</taxon>
        <taxon>Arthropoda</taxon>
        <taxon>Hexapoda</taxon>
        <taxon>Insecta</taxon>
        <taxon>Pterygota</taxon>
        <taxon>Neoptera</taxon>
        <taxon>Polyneoptera</taxon>
        <taxon>Dictyoptera</taxon>
        <taxon>Blattodea</taxon>
        <taxon>Blattoidea</taxon>
        <taxon>Termitoidae</taxon>
        <taxon>Termopsidae</taxon>
        <taxon>Zootermopsis</taxon>
    </lineage>
</organism>
<gene>
    <name evidence="2" type="ORF">L798_03243</name>
</gene>
<dbReference type="InParanoid" id="A0A067QIS9"/>
<name>A0A067QIS9_ZOONE</name>